<feature type="domain" description="CAAX prenyl protease 2/Lysostaphin resistance protein A-like" evidence="2">
    <location>
        <begin position="163"/>
        <end position="245"/>
    </location>
</feature>
<feature type="transmembrane region" description="Helical" evidence="1">
    <location>
        <begin position="163"/>
        <end position="182"/>
    </location>
</feature>
<sequence>MVRNKRRSVCGIPNLATSLPLLQCRIPLTTFGENPMLLDWLFGLCLFLLVPAYHLWSPMRQKTLPPSRIARYWSMIGTMGVLLLMLLAHAWQRGQGADMVGIGFDLSANQRYLVAAAIVVVALWHLGMHAAMRMIDTDAGVAQAFDKMSRNQLMPRTLAEARLYVLFVIVIGIGSDLLYRGFLINTLVPVGGAIVAILLASLADALTYGYDKPRDIPGNIALSLVLGIAFYLSQSLLWIIVLHLGLGLSTARIAWQATHPHGSA</sequence>
<feature type="transmembrane region" description="Helical" evidence="1">
    <location>
        <begin position="188"/>
        <end position="208"/>
    </location>
</feature>
<feature type="transmembrane region" description="Helical" evidence="1">
    <location>
        <begin position="40"/>
        <end position="57"/>
    </location>
</feature>
<evidence type="ECO:0000259" key="2">
    <source>
        <dbReference type="Pfam" id="PF02517"/>
    </source>
</evidence>
<keyword evidence="1" id="KW-1133">Transmembrane helix</keyword>
<accession>A0ABX0P4A9</accession>
<keyword evidence="3" id="KW-0378">Hydrolase</keyword>
<organism evidence="3 4">
    <name type="scientific">Massilia mucilaginosa</name>
    <dbReference type="NCBI Taxonomy" id="2609282"/>
    <lineage>
        <taxon>Bacteria</taxon>
        <taxon>Pseudomonadati</taxon>
        <taxon>Pseudomonadota</taxon>
        <taxon>Betaproteobacteria</taxon>
        <taxon>Burkholderiales</taxon>
        <taxon>Oxalobacteraceae</taxon>
        <taxon>Telluria group</taxon>
        <taxon>Massilia</taxon>
    </lineage>
</organism>
<dbReference type="EMBL" id="WHJH01000067">
    <property type="protein sequence ID" value="NHZ93267.1"/>
    <property type="molecule type" value="Genomic_DNA"/>
</dbReference>
<feature type="transmembrane region" description="Helical" evidence="1">
    <location>
        <begin position="69"/>
        <end position="91"/>
    </location>
</feature>
<keyword evidence="3" id="KW-0482">Metalloprotease</keyword>
<evidence type="ECO:0000313" key="3">
    <source>
        <dbReference type="EMBL" id="NHZ93267.1"/>
    </source>
</evidence>
<keyword evidence="1" id="KW-0472">Membrane</keyword>
<dbReference type="Pfam" id="PF02517">
    <property type="entry name" value="Rce1-like"/>
    <property type="match status" value="1"/>
</dbReference>
<protein>
    <submittedName>
        <fullName evidence="3">CPBP family intramembrane metalloprotease</fullName>
    </submittedName>
</protein>
<dbReference type="InterPro" id="IPR003675">
    <property type="entry name" value="Rce1/LyrA-like_dom"/>
</dbReference>
<keyword evidence="4" id="KW-1185">Reference proteome</keyword>
<evidence type="ECO:0000256" key="1">
    <source>
        <dbReference type="SAM" id="Phobius"/>
    </source>
</evidence>
<name>A0ABX0P4A9_9BURK</name>
<feature type="transmembrane region" description="Helical" evidence="1">
    <location>
        <begin position="111"/>
        <end position="127"/>
    </location>
</feature>
<gene>
    <name evidence="3" type="ORF">F2P45_30285</name>
</gene>
<comment type="caution">
    <text evidence="3">The sequence shown here is derived from an EMBL/GenBank/DDBJ whole genome shotgun (WGS) entry which is preliminary data.</text>
</comment>
<feature type="transmembrane region" description="Helical" evidence="1">
    <location>
        <begin position="220"/>
        <end position="241"/>
    </location>
</feature>
<dbReference type="Proteomes" id="UP000609726">
    <property type="component" value="Unassembled WGS sequence"/>
</dbReference>
<proteinExistence type="predicted"/>
<dbReference type="GO" id="GO:0008237">
    <property type="term" value="F:metallopeptidase activity"/>
    <property type="evidence" value="ECO:0007669"/>
    <property type="project" value="UniProtKB-KW"/>
</dbReference>
<reference evidence="3 4" key="1">
    <citation type="submission" date="2019-10" db="EMBL/GenBank/DDBJ databases">
        <title>Taxonomy of Antarctic Massilia spp.: description of Massilia rubra sp. nov., Massilia aquatica sp. nov., Massilia mucilaginosa sp. nov., Massilia frigida sp. nov. isolated from streams, lakes and regoliths.</title>
        <authorList>
            <person name="Holochova P."/>
            <person name="Sedlacek I."/>
            <person name="Kralova S."/>
            <person name="Maslanova I."/>
            <person name="Busse H.-J."/>
            <person name="Stankova E."/>
            <person name="Vrbovska V."/>
            <person name="Kovarovic V."/>
            <person name="Bartak M."/>
            <person name="Svec P."/>
            <person name="Pantucek R."/>
        </authorList>
    </citation>
    <scope>NUCLEOTIDE SEQUENCE [LARGE SCALE GENOMIC DNA]</scope>
    <source>
        <strain evidence="3 4">CCM 8733</strain>
    </source>
</reference>
<keyword evidence="3" id="KW-0645">Protease</keyword>
<keyword evidence="1" id="KW-0812">Transmembrane</keyword>
<evidence type="ECO:0000313" key="4">
    <source>
        <dbReference type="Proteomes" id="UP000609726"/>
    </source>
</evidence>